<evidence type="ECO:0000256" key="1">
    <source>
        <dbReference type="SAM" id="MobiDB-lite"/>
    </source>
</evidence>
<dbReference type="Proteomes" id="UP000541610">
    <property type="component" value="Unassembled WGS sequence"/>
</dbReference>
<accession>A0A7J6N4J5</accession>
<dbReference type="EMBL" id="JABANP010000859">
    <property type="protein sequence ID" value="KAF4678666.1"/>
    <property type="molecule type" value="Genomic_DNA"/>
</dbReference>
<reference evidence="2 3" key="1">
    <citation type="submission" date="2020-04" db="EMBL/GenBank/DDBJ databases">
        <title>Perkinsus olseni comparative genomics.</title>
        <authorList>
            <person name="Bogema D.R."/>
        </authorList>
    </citation>
    <scope>NUCLEOTIDE SEQUENCE [LARGE SCALE GENOMIC DNA]</scope>
    <source>
        <strain evidence="2">00978-12</strain>
    </source>
</reference>
<protein>
    <submittedName>
        <fullName evidence="2">Uncharacterized protein</fullName>
    </submittedName>
</protein>
<comment type="caution">
    <text evidence="2">The sequence shown here is derived from an EMBL/GenBank/DDBJ whole genome shotgun (WGS) entry which is preliminary data.</text>
</comment>
<gene>
    <name evidence="2" type="ORF">FOZ60_016270</name>
</gene>
<name>A0A7J6N4J5_PEROL</name>
<evidence type="ECO:0000313" key="3">
    <source>
        <dbReference type="Proteomes" id="UP000541610"/>
    </source>
</evidence>
<feature type="compositionally biased region" description="Basic and acidic residues" evidence="1">
    <location>
        <begin position="169"/>
        <end position="184"/>
    </location>
</feature>
<feature type="region of interest" description="Disordered" evidence="1">
    <location>
        <begin position="80"/>
        <end position="121"/>
    </location>
</feature>
<dbReference type="AlphaFoldDB" id="A0A7J6N4J5"/>
<sequence>MGVHQSRLASWCIQRHNEDPLVLPVVHRSQPSVQKALEGVPTREARFEEISEHTHQNSEVPSEGRSIPIAADLFNVHESTPLSRESEDSTTTIDPVNSSDIIDDQRDDEGASVSVKDSSYEYDFESSSCEADIDRSFSEDGIDVQPKIPLIESSQARHILLGESVHGDDVAETRYPSDNERTLENDFTAPLPLDRMAKPHCGKPKRQRRRGKR</sequence>
<feature type="compositionally biased region" description="Polar residues" evidence="1">
    <location>
        <begin position="80"/>
        <end position="100"/>
    </location>
</feature>
<organism evidence="2 3">
    <name type="scientific">Perkinsus olseni</name>
    <name type="common">Perkinsus atlanticus</name>
    <dbReference type="NCBI Taxonomy" id="32597"/>
    <lineage>
        <taxon>Eukaryota</taxon>
        <taxon>Sar</taxon>
        <taxon>Alveolata</taxon>
        <taxon>Perkinsozoa</taxon>
        <taxon>Perkinsea</taxon>
        <taxon>Perkinsida</taxon>
        <taxon>Perkinsidae</taxon>
        <taxon>Perkinsus</taxon>
    </lineage>
</organism>
<feature type="region of interest" description="Disordered" evidence="1">
    <location>
        <begin position="169"/>
        <end position="213"/>
    </location>
</feature>
<evidence type="ECO:0000313" key="2">
    <source>
        <dbReference type="EMBL" id="KAF4678666.1"/>
    </source>
</evidence>
<proteinExistence type="predicted"/>
<feature type="compositionally biased region" description="Basic residues" evidence="1">
    <location>
        <begin position="198"/>
        <end position="213"/>
    </location>
</feature>